<keyword evidence="3" id="KW-1185">Reference proteome</keyword>
<dbReference type="RefSeq" id="WP_386062152.1">
    <property type="nucleotide sequence ID" value="NZ_JBHTKL010000005.1"/>
</dbReference>
<dbReference type="Proteomes" id="UP001596990">
    <property type="component" value="Unassembled WGS sequence"/>
</dbReference>
<dbReference type="SUPFAM" id="SSF52833">
    <property type="entry name" value="Thioredoxin-like"/>
    <property type="match status" value="1"/>
</dbReference>
<dbReference type="EMBL" id="JBHTKL010000005">
    <property type="protein sequence ID" value="MFD1020473.1"/>
    <property type="molecule type" value="Genomic_DNA"/>
</dbReference>
<gene>
    <name evidence="2" type="ORF">ACFQ2J_14895</name>
</gene>
<feature type="domain" description="Thioredoxin" evidence="1">
    <location>
        <begin position="7"/>
        <end position="85"/>
    </location>
</feature>
<protein>
    <submittedName>
        <fullName evidence="2">Thioredoxin family protein</fullName>
    </submittedName>
</protein>
<sequence length="102" mass="12089">MRQLTLESNDHTLLDNDWMYIFIQSPFCGTCQLASKMLETVERTYNRNLFYDLNASLHPDLMQQYEIESVPCLLVIHNGTIKEKIYAFHSVPYLYELMSKYV</sequence>
<organism evidence="2 3">
    <name type="scientific">Thalassobacillus hwangdonensis</name>
    <dbReference type="NCBI Taxonomy" id="546108"/>
    <lineage>
        <taxon>Bacteria</taxon>
        <taxon>Bacillati</taxon>
        <taxon>Bacillota</taxon>
        <taxon>Bacilli</taxon>
        <taxon>Bacillales</taxon>
        <taxon>Bacillaceae</taxon>
        <taxon>Thalassobacillus</taxon>
    </lineage>
</organism>
<accession>A0ABW3L606</accession>
<dbReference type="CDD" id="cd02947">
    <property type="entry name" value="TRX_family"/>
    <property type="match status" value="1"/>
</dbReference>
<evidence type="ECO:0000313" key="2">
    <source>
        <dbReference type="EMBL" id="MFD1020473.1"/>
    </source>
</evidence>
<name>A0ABW3L606_9BACI</name>
<comment type="caution">
    <text evidence="2">The sequence shown here is derived from an EMBL/GenBank/DDBJ whole genome shotgun (WGS) entry which is preliminary data.</text>
</comment>
<dbReference type="Gene3D" id="3.40.30.10">
    <property type="entry name" value="Glutaredoxin"/>
    <property type="match status" value="1"/>
</dbReference>
<reference evidence="3" key="1">
    <citation type="journal article" date="2019" name="Int. J. Syst. Evol. Microbiol.">
        <title>The Global Catalogue of Microorganisms (GCM) 10K type strain sequencing project: providing services to taxonomists for standard genome sequencing and annotation.</title>
        <authorList>
            <consortium name="The Broad Institute Genomics Platform"/>
            <consortium name="The Broad Institute Genome Sequencing Center for Infectious Disease"/>
            <person name="Wu L."/>
            <person name="Ma J."/>
        </authorList>
    </citation>
    <scope>NUCLEOTIDE SEQUENCE [LARGE SCALE GENOMIC DNA]</scope>
    <source>
        <strain evidence="3">CCUG 56607</strain>
    </source>
</reference>
<dbReference type="InterPro" id="IPR036249">
    <property type="entry name" value="Thioredoxin-like_sf"/>
</dbReference>
<evidence type="ECO:0000313" key="3">
    <source>
        <dbReference type="Proteomes" id="UP001596990"/>
    </source>
</evidence>
<dbReference type="Pfam" id="PF00085">
    <property type="entry name" value="Thioredoxin"/>
    <property type="match status" value="1"/>
</dbReference>
<evidence type="ECO:0000259" key="1">
    <source>
        <dbReference type="Pfam" id="PF00085"/>
    </source>
</evidence>
<dbReference type="InterPro" id="IPR013766">
    <property type="entry name" value="Thioredoxin_domain"/>
</dbReference>
<proteinExistence type="predicted"/>